<feature type="transmembrane region" description="Helical" evidence="1">
    <location>
        <begin position="160"/>
        <end position="181"/>
    </location>
</feature>
<dbReference type="EMBL" id="MT143137">
    <property type="protein sequence ID" value="QJA93285.1"/>
    <property type="molecule type" value="Genomic_DNA"/>
</dbReference>
<gene>
    <name evidence="2" type="ORF">MM415A01862_0005</name>
    <name evidence="3" type="ORF">MM415B04288_0006</name>
</gene>
<keyword evidence="1" id="KW-1133">Transmembrane helix</keyword>
<dbReference type="EMBL" id="MT142145">
    <property type="protein sequence ID" value="QJA75170.1"/>
    <property type="molecule type" value="Genomic_DNA"/>
</dbReference>
<keyword evidence="1" id="KW-0472">Membrane</keyword>
<sequence>MNLSEILSSAGDLIGNFVPGANIVLKGAGALAGMIGGETGKKIEAGAQMLAEGMHEAGKTPLSPEQQIQQEKIVSDTKIEMAKIKFADKKLDYDDQAGGRDVIKTALISDDPIVRQARPRMMVKLGNAAIMYTVGTPIIVIIAAALKVPADILGTVTQMIIWQGATLWGAFMTSFTGYTIARSADKKTQANLDCGLPVSKMTDVLSKIGHKIS</sequence>
<dbReference type="AlphaFoldDB" id="A0A6M3JYR1"/>
<name>A0A6M3JYR1_9ZZZZ</name>
<organism evidence="2">
    <name type="scientific">viral metagenome</name>
    <dbReference type="NCBI Taxonomy" id="1070528"/>
    <lineage>
        <taxon>unclassified sequences</taxon>
        <taxon>metagenomes</taxon>
        <taxon>organismal metagenomes</taxon>
    </lineage>
</organism>
<proteinExistence type="predicted"/>
<protein>
    <submittedName>
        <fullName evidence="2">Putative holin</fullName>
    </submittedName>
</protein>
<reference evidence="2" key="1">
    <citation type="submission" date="2020-03" db="EMBL/GenBank/DDBJ databases">
        <title>The deep terrestrial virosphere.</title>
        <authorList>
            <person name="Holmfeldt K."/>
            <person name="Nilsson E."/>
            <person name="Simone D."/>
            <person name="Lopez-Fernandez M."/>
            <person name="Wu X."/>
            <person name="de Brujin I."/>
            <person name="Lundin D."/>
            <person name="Andersson A."/>
            <person name="Bertilsson S."/>
            <person name="Dopson M."/>
        </authorList>
    </citation>
    <scope>NUCLEOTIDE SEQUENCE</scope>
    <source>
        <strain evidence="2">MM415A01862</strain>
        <strain evidence="3">MM415B04288</strain>
    </source>
</reference>
<evidence type="ECO:0000256" key="1">
    <source>
        <dbReference type="SAM" id="Phobius"/>
    </source>
</evidence>
<evidence type="ECO:0000313" key="2">
    <source>
        <dbReference type="EMBL" id="QJA75170.1"/>
    </source>
</evidence>
<feature type="transmembrane region" description="Helical" evidence="1">
    <location>
        <begin position="125"/>
        <end position="148"/>
    </location>
</feature>
<dbReference type="Pfam" id="PF11351">
    <property type="entry name" value="GTA_holin_3TM"/>
    <property type="match status" value="1"/>
</dbReference>
<dbReference type="InterPro" id="IPR021497">
    <property type="entry name" value="GTA_holin_3TM"/>
</dbReference>
<keyword evidence="1" id="KW-0812">Transmembrane</keyword>
<accession>A0A6M3JYR1</accession>
<evidence type="ECO:0000313" key="3">
    <source>
        <dbReference type="EMBL" id="QJA93285.1"/>
    </source>
</evidence>